<evidence type="ECO:0000256" key="1">
    <source>
        <dbReference type="SAM" id="MobiDB-lite"/>
    </source>
</evidence>
<evidence type="ECO:0000313" key="2">
    <source>
        <dbReference type="EMBL" id="CEK53386.1"/>
    </source>
</evidence>
<organism evidence="2">
    <name type="scientific">Arion vulgaris</name>
    <dbReference type="NCBI Taxonomy" id="1028688"/>
    <lineage>
        <taxon>Eukaryota</taxon>
        <taxon>Metazoa</taxon>
        <taxon>Spiralia</taxon>
        <taxon>Lophotrochozoa</taxon>
        <taxon>Mollusca</taxon>
        <taxon>Gastropoda</taxon>
        <taxon>Heterobranchia</taxon>
        <taxon>Euthyneura</taxon>
        <taxon>Panpulmonata</taxon>
        <taxon>Eupulmonata</taxon>
        <taxon>Stylommatophora</taxon>
        <taxon>Helicina</taxon>
        <taxon>Arionoidea</taxon>
        <taxon>Arionidae</taxon>
        <taxon>Arion</taxon>
    </lineage>
</organism>
<feature type="non-terminal residue" evidence="2">
    <location>
        <position position="98"/>
    </location>
</feature>
<gene>
    <name evidence="2" type="primary">ORF20127</name>
</gene>
<sequence length="98" mass="11432">MKSFLSMLRSSEKSTPTFHSRKRECKLKINQIPNNNDSTKKESKNEKDLLHCTRFPYISRSLSGLMAQHLPRISYKAPTPPAIILRDIREVRVWGETF</sequence>
<accession>A0A0B6YC34</accession>
<proteinExistence type="predicted"/>
<feature type="region of interest" description="Disordered" evidence="1">
    <location>
        <begin position="1"/>
        <end position="24"/>
    </location>
</feature>
<reference evidence="2" key="1">
    <citation type="submission" date="2014-12" db="EMBL/GenBank/DDBJ databases">
        <title>Insight into the proteome of Arion vulgaris.</title>
        <authorList>
            <person name="Aradska J."/>
            <person name="Bulat T."/>
            <person name="Smidak R."/>
            <person name="Sarate P."/>
            <person name="Gangsoo J."/>
            <person name="Sialana F."/>
            <person name="Bilban M."/>
            <person name="Lubec G."/>
        </authorList>
    </citation>
    <scope>NUCLEOTIDE SEQUENCE</scope>
    <source>
        <tissue evidence="2">Skin</tissue>
    </source>
</reference>
<protein>
    <submittedName>
        <fullName evidence="2">Uncharacterized protein</fullName>
    </submittedName>
</protein>
<dbReference type="EMBL" id="HACG01006521">
    <property type="protein sequence ID" value="CEK53386.1"/>
    <property type="molecule type" value="Transcribed_RNA"/>
</dbReference>
<dbReference type="AlphaFoldDB" id="A0A0B6YC34"/>
<name>A0A0B6YC34_9EUPU</name>